<feature type="domain" description="YhcG N-terminal" evidence="3">
    <location>
        <begin position="35"/>
        <end position="171"/>
    </location>
</feature>
<accession>A0A7C9TNK3</accession>
<comment type="caution">
    <text evidence="4">The sequence shown here is derived from an EMBL/GenBank/DDBJ whole genome shotgun (WGS) entry which is preliminary data.</text>
</comment>
<dbReference type="PANTHER" id="PTHR30547:SF5">
    <property type="entry name" value="NUCLEASE YHCG-RELATED"/>
    <property type="match status" value="1"/>
</dbReference>
<keyword evidence="5" id="KW-1185">Reference proteome</keyword>
<dbReference type="Gene3D" id="3.40.1350.10">
    <property type="match status" value="1"/>
</dbReference>
<dbReference type="Proteomes" id="UP000484255">
    <property type="component" value="Unassembled WGS sequence"/>
</dbReference>
<dbReference type="PANTHER" id="PTHR30547">
    <property type="entry name" value="UNCHARACTERIZED PROTEIN YHCG-RELATED"/>
    <property type="match status" value="1"/>
</dbReference>
<dbReference type="RefSeq" id="WP_163459617.1">
    <property type="nucleotide sequence ID" value="NZ_JAAGOH010000040.1"/>
</dbReference>
<protein>
    <submittedName>
        <fullName evidence="4">DUF1016 domain-containing protein</fullName>
    </submittedName>
</protein>
<feature type="domain" description="YhcG PDDEXK nuclease" evidence="2">
    <location>
        <begin position="199"/>
        <end position="353"/>
    </location>
</feature>
<name>A0A7C9TNK3_9BURK</name>
<sequence>MSRKNTQPGTDITPTSVGRPGQPVDGEVSALFGQVREVLLQARQLAHRSVNQAMVQAYWQVGRLIVEHEQAGQARAAYGAGQLEALGQRLTQEFGRGFSASNLRNFRQFFQTFSWAEICDMPCRELSWSHFRRLMRVANPKARAWYAAEAVSQTWSFAALDRQISTLHYERLLSSQNQAAVQAEAAALIQRDAPPDPRDFIRDPYVLDFLGAQPGAALYEQDVEQGLLNNLQKFLLELGKGFAFVARQKHLRIEDEDAFVDLVFYNYILKCFVLVELKVGKLSHQDVGQLDMYVRVFDERERLPGDNPTIGLILCSERNAAVARYSRLADGDQLFASRYQACLPTEAELQAELARERALLGDAPEGAGA</sequence>
<dbReference type="Pfam" id="PF17761">
    <property type="entry name" value="DUF1016_N"/>
    <property type="match status" value="1"/>
</dbReference>
<dbReference type="GO" id="GO:0003676">
    <property type="term" value="F:nucleic acid binding"/>
    <property type="evidence" value="ECO:0007669"/>
    <property type="project" value="InterPro"/>
</dbReference>
<evidence type="ECO:0000313" key="4">
    <source>
        <dbReference type="EMBL" id="NDY93585.1"/>
    </source>
</evidence>
<dbReference type="AlphaFoldDB" id="A0A7C9TNK3"/>
<dbReference type="InterPro" id="IPR009362">
    <property type="entry name" value="YhcG_C"/>
</dbReference>
<organism evidence="4 5">
    <name type="scientific">Ideonella livida</name>
    <dbReference type="NCBI Taxonomy" id="2707176"/>
    <lineage>
        <taxon>Bacteria</taxon>
        <taxon>Pseudomonadati</taxon>
        <taxon>Pseudomonadota</taxon>
        <taxon>Betaproteobacteria</taxon>
        <taxon>Burkholderiales</taxon>
        <taxon>Sphaerotilaceae</taxon>
        <taxon>Ideonella</taxon>
    </lineage>
</organism>
<dbReference type="Pfam" id="PF06250">
    <property type="entry name" value="YhcG_C"/>
    <property type="match status" value="1"/>
</dbReference>
<dbReference type="InterPro" id="IPR053148">
    <property type="entry name" value="PD-DEXK-like_domain"/>
</dbReference>
<evidence type="ECO:0000259" key="3">
    <source>
        <dbReference type="Pfam" id="PF17761"/>
    </source>
</evidence>
<evidence type="ECO:0000313" key="5">
    <source>
        <dbReference type="Proteomes" id="UP000484255"/>
    </source>
</evidence>
<gene>
    <name evidence="4" type="ORF">G3A44_20550</name>
</gene>
<reference evidence="4 5" key="1">
    <citation type="submission" date="2020-02" db="EMBL/GenBank/DDBJ databases">
        <title>Ideonella bacterium strain TBM-1.</title>
        <authorList>
            <person name="Chen W.-M."/>
        </authorList>
    </citation>
    <scope>NUCLEOTIDE SEQUENCE [LARGE SCALE GENOMIC DNA]</scope>
    <source>
        <strain evidence="4 5">TBM-1</strain>
    </source>
</reference>
<feature type="region of interest" description="Disordered" evidence="1">
    <location>
        <begin position="1"/>
        <end position="23"/>
    </location>
</feature>
<evidence type="ECO:0000259" key="2">
    <source>
        <dbReference type="Pfam" id="PF06250"/>
    </source>
</evidence>
<proteinExistence type="predicted"/>
<dbReference type="InterPro" id="IPR041527">
    <property type="entry name" value="YhcG_N"/>
</dbReference>
<feature type="compositionally biased region" description="Polar residues" evidence="1">
    <location>
        <begin position="1"/>
        <end position="16"/>
    </location>
</feature>
<dbReference type="EMBL" id="JAAGOH010000040">
    <property type="protein sequence ID" value="NDY93585.1"/>
    <property type="molecule type" value="Genomic_DNA"/>
</dbReference>
<evidence type="ECO:0000256" key="1">
    <source>
        <dbReference type="SAM" id="MobiDB-lite"/>
    </source>
</evidence>
<dbReference type="InterPro" id="IPR011856">
    <property type="entry name" value="tRNA_endonuc-like_dom_sf"/>
</dbReference>